<dbReference type="InterPro" id="IPR007485">
    <property type="entry name" value="LPS_assembly_LptE"/>
</dbReference>
<dbReference type="AlphaFoldDB" id="A0A238YE68"/>
<evidence type="ECO:0000313" key="1">
    <source>
        <dbReference type="EMBL" id="SNR69078.1"/>
    </source>
</evidence>
<dbReference type="OrthoDB" id="5459831at2"/>
<dbReference type="EMBL" id="FZOC01000001">
    <property type="protein sequence ID" value="SNR69078.1"/>
    <property type="molecule type" value="Genomic_DNA"/>
</dbReference>
<dbReference type="Pfam" id="PF04390">
    <property type="entry name" value="LptE"/>
    <property type="match status" value="1"/>
</dbReference>
<protein>
    <submittedName>
        <fullName evidence="1">Lipopolysaccharide-assembly</fullName>
    </submittedName>
</protein>
<accession>A0A238YE68</accession>
<dbReference type="GO" id="GO:0043165">
    <property type="term" value="P:Gram-negative-bacterium-type cell outer membrane assembly"/>
    <property type="evidence" value="ECO:0007669"/>
    <property type="project" value="InterPro"/>
</dbReference>
<gene>
    <name evidence="1" type="ORF">SAMN04488503_0888</name>
</gene>
<reference evidence="1 2" key="1">
    <citation type="submission" date="2017-06" db="EMBL/GenBank/DDBJ databases">
        <authorList>
            <person name="Kim H.J."/>
            <person name="Triplett B.A."/>
        </authorList>
    </citation>
    <scope>NUCLEOTIDE SEQUENCE [LARGE SCALE GENOMIC DNA]</scope>
    <source>
        <strain evidence="1 2">DSM 13116</strain>
    </source>
</reference>
<name>A0A238YE68_9BACT</name>
<dbReference type="RefSeq" id="WP_089272080.1">
    <property type="nucleotide sequence ID" value="NZ_FZOC01000001.1"/>
</dbReference>
<keyword evidence="2" id="KW-1185">Reference proteome</keyword>
<dbReference type="GO" id="GO:0019867">
    <property type="term" value="C:outer membrane"/>
    <property type="evidence" value="ECO:0007669"/>
    <property type="project" value="InterPro"/>
</dbReference>
<evidence type="ECO:0000313" key="2">
    <source>
        <dbReference type="Proteomes" id="UP000198324"/>
    </source>
</evidence>
<proteinExistence type="predicted"/>
<dbReference type="Proteomes" id="UP000198324">
    <property type="component" value="Unassembled WGS sequence"/>
</dbReference>
<sequence>MRTVPLRSASAFPPSLALLLLALALVLGGCGYRFTGQASADGEDPSSRLAPEYRQMALVRVENPTTEAWLEPRLRSLLRDEFNRRRLVTWTDKSKATSLLTITIKKYTRSTAVSGEADQSVKLSAGIVVVFRVTRATDGSVIWDSGEITQDESYYPGDADGADQRVTDLLMRRMADLMTENY</sequence>
<dbReference type="PROSITE" id="PS51257">
    <property type="entry name" value="PROKAR_LIPOPROTEIN"/>
    <property type="match status" value="1"/>
</dbReference>
<organism evidence="1 2">
    <name type="scientific">Humidesulfovibrio mexicanus</name>
    <dbReference type="NCBI Taxonomy" id="147047"/>
    <lineage>
        <taxon>Bacteria</taxon>
        <taxon>Pseudomonadati</taxon>
        <taxon>Thermodesulfobacteriota</taxon>
        <taxon>Desulfovibrionia</taxon>
        <taxon>Desulfovibrionales</taxon>
        <taxon>Desulfovibrionaceae</taxon>
        <taxon>Humidesulfovibrio</taxon>
    </lineage>
</organism>